<reference evidence="1 2" key="1">
    <citation type="submission" date="2018-07" db="EMBL/GenBank/DDBJ databases">
        <title>Giant CbK-like Caulobacter bacteriophages have genetically divergent genomes.</title>
        <authorList>
            <person name="Wilson K.M."/>
            <person name="Ely B."/>
        </authorList>
    </citation>
    <scope>NUCLEOTIDE SEQUENCE [LARGE SCALE GENOMIC DNA]</scope>
</reference>
<sequence>MPRSKRPNLPITVADLKAFLEKFPDDMKVGIRAGGGRFTGFTEVEVKNLTSYGAEKDRLTMETSRGANIFKGYKGKISEPFDALIFD</sequence>
<accession>A0A385ECK6</accession>
<evidence type="ECO:0000313" key="2">
    <source>
        <dbReference type="Proteomes" id="UP000258997"/>
    </source>
</evidence>
<evidence type="ECO:0000313" key="1">
    <source>
        <dbReference type="EMBL" id="AXQ68429.1"/>
    </source>
</evidence>
<dbReference type="Proteomes" id="UP000258997">
    <property type="component" value="Segment"/>
</dbReference>
<gene>
    <name evidence="1" type="ORF">CcrBL10_gp225</name>
</gene>
<name>A0A385ECK6_9CAUD</name>
<protein>
    <submittedName>
        <fullName evidence="1">Uncharacterized protein</fullName>
    </submittedName>
</protein>
<dbReference type="EMBL" id="MH588544">
    <property type="protein sequence ID" value="AXQ68429.1"/>
    <property type="molecule type" value="Genomic_DNA"/>
</dbReference>
<proteinExistence type="predicted"/>
<keyword evidence="2" id="KW-1185">Reference proteome</keyword>
<organism evidence="1 2">
    <name type="scientific">Caulobacter phage CcrBL10</name>
    <dbReference type="NCBI Taxonomy" id="2283269"/>
    <lineage>
        <taxon>Viruses</taxon>
        <taxon>Duplodnaviria</taxon>
        <taxon>Heunggongvirae</taxon>
        <taxon>Uroviricota</taxon>
        <taxon>Caudoviricetes</taxon>
        <taxon>Jeanschmidtviridae</taxon>
        <taxon>Poindextervirus</taxon>
        <taxon>Poindextervirus BL10</taxon>
    </lineage>
</organism>